<keyword evidence="1" id="KW-0812">Transmembrane</keyword>
<protein>
    <submittedName>
        <fullName evidence="2">MFS transporter</fullName>
    </submittedName>
</protein>
<keyword evidence="1" id="KW-1133">Transmembrane helix</keyword>
<feature type="transmembrane region" description="Helical" evidence="1">
    <location>
        <begin position="335"/>
        <end position="357"/>
    </location>
</feature>
<name>A0A7J2U227_9CREN</name>
<feature type="transmembrane region" description="Helical" evidence="1">
    <location>
        <begin position="104"/>
        <end position="124"/>
    </location>
</feature>
<feature type="transmembrane region" description="Helical" evidence="1">
    <location>
        <begin position="363"/>
        <end position="387"/>
    </location>
</feature>
<dbReference type="GO" id="GO:0022857">
    <property type="term" value="F:transmembrane transporter activity"/>
    <property type="evidence" value="ECO:0007669"/>
    <property type="project" value="InterPro"/>
</dbReference>
<feature type="transmembrane region" description="Helical" evidence="1">
    <location>
        <begin position="171"/>
        <end position="192"/>
    </location>
</feature>
<dbReference type="Pfam" id="PF07690">
    <property type="entry name" value="MFS_1"/>
    <property type="match status" value="1"/>
</dbReference>
<comment type="caution">
    <text evidence="2">The sequence shown here is derived from an EMBL/GenBank/DDBJ whole genome shotgun (WGS) entry which is preliminary data.</text>
</comment>
<feature type="transmembrane region" description="Helical" evidence="1">
    <location>
        <begin position="249"/>
        <end position="267"/>
    </location>
</feature>
<evidence type="ECO:0000256" key="1">
    <source>
        <dbReference type="SAM" id="Phobius"/>
    </source>
</evidence>
<dbReference type="InterPro" id="IPR036259">
    <property type="entry name" value="MFS_trans_sf"/>
</dbReference>
<accession>A0A7J2U227</accession>
<dbReference type="SUPFAM" id="SSF103473">
    <property type="entry name" value="MFS general substrate transporter"/>
    <property type="match status" value="1"/>
</dbReference>
<dbReference type="AlphaFoldDB" id="A0A7J2U227"/>
<organism evidence="2">
    <name type="scientific">Ignisphaera aggregans</name>
    <dbReference type="NCBI Taxonomy" id="334771"/>
    <lineage>
        <taxon>Archaea</taxon>
        <taxon>Thermoproteota</taxon>
        <taxon>Thermoprotei</taxon>
        <taxon>Desulfurococcales</taxon>
        <taxon>Desulfurococcaceae</taxon>
        <taxon>Ignisphaera</taxon>
    </lineage>
</organism>
<keyword evidence="1" id="KW-0472">Membrane</keyword>
<reference evidence="2" key="1">
    <citation type="journal article" date="2020" name="mSystems">
        <title>Genome- and Community-Level Interaction Insights into Carbon Utilization and Element Cycling Functions of Hydrothermarchaeota in Hydrothermal Sediment.</title>
        <authorList>
            <person name="Zhou Z."/>
            <person name="Liu Y."/>
            <person name="Xu W."/>
            <person name="Pan J."/>
            <person name="Luo Z.H."/>
            <person name="Li M."/>
        </authorList>
    </citation>
    <scope>NUCLEOTIDE SEQUENCE [LARGE SCALE GENOMIC DNA]</scope>
    <source>
        <strain evidence="2">SpSt-125</strain>
    </source>
</reference>
<proteinExistence type="predicted"/>
<dbReference type="InterPro" id="IPR011701">
    <property type="entry name" value="MFS"/>
</dbReference>
<feature type="transmembrane region" description="Helical" evidence="1">
    <location>
        <begin position="212"/>
        <end position="237"/>
    </location>
</feature>
<dbReference type="EMBL" id="DSEU01000029">
    <property type="protein sequence ID" value="HEM66746.1"/>
    <property type="molecule type" value="Genomic_DNA"/>
</dbReference>
<sequence length="395" mass="43100">MSRGRGKHVYAILSLMTLLLNGWRNTVSMFFNPLLNFYSLSTTTPIALSMTISSATSLTISPTVGKVYDRKGASTLLYIASTTQLVSGILILFMRVFEWRIAQIFLYASSVFGGVAMAGFMLSINPFMATLYPSKPGLALAFAQLGNYLSFILWPPIIATLFRCMDLFNTFLLLTLVSTMPTILIATIFRGVKASETIGDGKRVGVSETPRLFKLLLIPIFFIASSSMMIISFLAPIISEVLLVEASSVMMLGGVAQVMGAVIWGLMLERVDVLKALPITYLIETVTVLPIAISERAQNIAMTLLYCRLSAYAGEPIIHMTTIPRLFSRREMGRLLGLQSTAVMLASITAPVVGGLAKDFAGTYRATLIISALFSLLATLIATAILLKRGEQHYQ</sequence>
<evidence type="ECO:0000313" key="2">
    <source>
        <dbReference type="EMBL" id="HEM66746.1"/>
    </source>
</evidence>
<gene>
    <name evidence="2" type="ORF">ENO26_04150</name>
</gene>
<feature type="transmembrane region" description="Helical" evidence="1">
    <location>
        <begin position="136"/>
        <end position="159"/>
    </location>
</feature>
<dbReference type="Gene3D" id="1.20.1250.20">
    <property type="entry name" value="MFS general substrate transporter like domains"/>
    <property type="match status" value="2"/>
</dbReference>
<feature type="transmembrane region" description="Helical" evidence="1">
    <location>
        <begin position="76"/>
        <end position="97"/>
    </location>
</feature>